<keyword evidence="2" id="KW-0597">Phosphoprotein</keyword>
<dbReference type="SMART" id="SM00823">
    <property type="entry name" value="PKS_PP"/>
    <property type="match status" value="3"/>
</dbReference>
<dbReference type="InterPro" id="IPR042099">
    <property type="entry name" value="ANL_N_sf"/>
</dbReference>
<protein>
    <recommendedName>
        <fullName evidence="7">Carrier domain-containing protein</fullName>
    </recommendedName>
</protein>
<gene>
    <name evidence="5" type="ORF">CVT26_010332</name>
</gene>
<evidence type="ECO:0000259" key="4">
    <source>
        <dbReference type="SMART" id="SM00823"/>
    </source>
</evidence>
<dbReference type="InterPro" id="IPR013120">
    <property type="entry name" value="FAR_NAD-bd"/>
</dbReference>
<dbReference type="EMBL" id="NHYE01005400">
    <property type="protein sequence ID" value="PPQ73510.1"/>
    <property type="molecule type" value="Genomic_DNA"/>
</dbReference>
<keyword evidence="6" id="KW-1185">Reference proteome</keyword>
<evidence type="ECO:0000259" key="3">
    <source>
        <dbReference type="SMART" id="SM00822"/>
    </source>
</evidence>
<keyword evidence="1" id="KW-0596">Phosphopantetheine</keyword>
<dbReference type="PANTHER" id="PTHR43439">
    <property type="entry name" value="PHENYLACETATE-COENZYME A LIGASE"/>
    <property type="match status" value="1"/>
</dbReference>
<dbReference type="InterPro" id="IPR051414">
    <property type="entry name" value="Adenylate-forming_Reductase"/>
</dbReference>
<dbReference type="InterPro" id="IPR000873">
    <property type="entry name" value="AMP-dep_synth/lig_dom"/>
</dbReference>
<dbReference type="InterPro" id="IPR036736">
    <property type="entry name" value="ACP-like_sf"/>
</dbReference>
<dbReference type="InterPro" id="IPR020806">
    <property type="entry name" value="PKS_PP-bd"/>
</dbReference>
<dbReference type="SMART" id="SM00822">
    <property type="entry name" value="PKS_KR"/>
    <property type="match status" value="1"/>
</dbReference>
<proteinExistence type="predicted"/>
<dbReference type="OrthoDB" id="429813at2759"/>
<dbReference type="Gene3D" id="3.40.50.12780">
    <property type="entry name" value="N-terminal domain of ligase-like"/>
    <property type="match status" value="3"/>
</dbReference>
<dbReference type="PROSITE" id="PS00455">
    <property type="entry name" value="AMP_BINDING"/>
    <property type="match status" value="3"/>
</dbReference>
<dbReference type="InterPro" id="IPR020845">
    <property type="entry name" value="AMP-binding_CS"/>
</dbReference>
<evidence type="ECO:0000256" key="1">
    <source>
        <dbReference type="ARBA" id="ARBA00022450"/>
    </source>
</evidence>
<feature type="domain" description="Polyketide synthase-like phosphopantetheine-binding" evidence="4">
    <location>
        <begin position="579"/>
        <end position="656"/>
    </location>
</feature>
<name>A0A409W4Q5_9AGAR</name>
<dbReference type="Proteomes" id="UP000284706">
    <property type="component" value="Unassembled WGS sequence"/>
</dbReference>
<evidence type="ECO:0000313" key="5">
    <source>
        <dbReference type="EMBL" id="PPQ73510.1"/>
    </source>
</evidence>
<dbReference type="InParanoid" id="A0A409W4Q5"/>
<dbReference type="STRING" id="231916.A0A409W4Q5"/>
<dbReference type="SUPFAM" id="SSF51735">
    <property type="entry name" value="NAD(P)-binding Rossmann-fold domains"/>
    <property type="match status" value="3"/>
</dbReference>
<dbReference type="Gene3D" id="1.10.1200.10">
    <property type="entry name" value="ACP-like"/>
    <property type="match status" value="2"/>
</dbReference>
<dbReference type="InterPro" id="IPR057326">
    <property type="entry name" value="KR_dom"/>
</dbReference>
<dbReference type="InterPro" id="IPR036291">
    <property type="entry name" value="NAD(P)-bd_dom_sf"/>
</dbReference>
<organism evidence="5 6">
    <name type="scientific">Gymnopilus dilepis</name>
    <dbReference type="NCBI Taxonomy" id="231916"/>
    <lineage>
        <taxon>Eukaryota</taxon>
        <taxon>Fungi</taxon>
        <taxon>Dikarya</taxon>
        <taxon>Basidiomycota</taxon>
        <taxon>Agaricomycotina</taxon>
        <taxon>Agaricomycetes</taxon>
        <taxon>Agaricomycetidae</taxon>
        <taxon>Agaricales</taxon>
        <taxon>Agaricineae</taxon>
        <taxon>Hymenogastraceae</taxon>
        <taxon>Gymnopilus</taxon>
    </lineage>
</organism>
<feature type="domain" description="Ketoreductase" evidence="3">
    <location>
        <begin position="2809"/>
        <end position="3006"/>
    </location>
</feature>
<comment type="caution">
    <text evidence="5">The sequence shown here is derived from an EMBL/GenBank/DDBJ whole genome shotgun (WGS) entry which is preliminary data.</text>
</comment>
<evidence type="ECO:0008006" key="7">
    <source>
        <dbReference type="Google" id="ProtNLM"/>
    </source>
</evidence>
<evidence type="ECO:0000313" key="6">
    <source>
        <dbReference type="Proteomes" id="UP000284706"/>
    </source>
</evidence>
<dbReference type="Pfam" id="PF00501">
    <property type="entry name" value="AMP-binding"/>
    <property type="match status" value="3"/>
</dbReference>
<dbReference type="Gene3D" id="3.40.50.720">
    <property type="entry name" value="NAD(P)-binding Rossmann-like Domain"/>
    <property type="match status" value="3"/>
</dbReference>
<dbReference type="Pfam" id="PF23562">
    <property type="entry name" value="AMP-binding_C_3"/>
    <property type="match status" value="3"/>
</dbReference>
<reference evidence="5 6" key="1">
    <citation type="journal article" date="2018" name="Evol. Lett.">
        <title>Horizontal gene cluster transfer increased hallucinogenic mushroom diversity.</title>
        <authorList>
            <person name="Reynolds H.T."/>
            <person name="Vijayakumar V."/>
            <person name="Gluck-Thaler E."/>
            <person name="Korotkin H.B."/>
            <person name="Matheny P.B."/>
            <person name="Slot J.C."/>
        </authorList>
    </citation>
    <scope>NUCLEOTIDE SEQUENCE [LARGE SCALE GENOMIC DNA]</scope>
    <source>
        <strain evidence="5 6">SRW20</strain>
    </source>
</reference>
<sequence>MDSRVFPPTDYSVTLPETIDFHWKHNPTHPLYVFSEDGKPERTEITALEFGRATDRVAHYVRPGRTGPDGDVVAVVALSDTLLYQAVSIGIMRAGLVPYPMSPRNAAAAIIKLMKDTDCHRILTTQETLRPLIDEITAELAKEETPYSLSIEEMPSLAEIFPKLGNETAEDPFTPYPQAPRPPLDDVMMYLHSSGSTGWPKTIKQTFRSMVHWASFPPITDNRDFKPQLTMGGMALPPFHTLGIAVQVLVALYSMVPVGLYPPVAATPISMPMIPTPGNILDHLVRSNCNCLIIIPALLQIWSQDKKAIEILSRLEYAAYSGGAVPSKLGNLLTENGVKLLAIYGATEFGALSHFIRREGDETDWEYMDFTSDLVNIRWDPQGDGTYECQLIRTDTHHVSVENLDDVRGYATSDLWVPHPTKPHLWKIVGRKDDVIVHTSGEKTVPAPMEDIIMSSPYIMGTIMFGRNHDQTGVLIELKPAYAIDPRNEKELVEMRNTLWPLIEEANKVAPAFSRIFKEMILITSPGKPLPRAGKGTVMRKAALAAYQAEIDEVYAKIEATANVEAVVPPPSWSLQDVEAWLKAQVEDIHAGHTFSTSGDLFEQGMDSLSATILRRRIVGAMQTKETQKAAQLVSQTTIYSHPTIEKLSAFLVGIIADPDNFVLSASRSDAIEAMIAKYSAGLSQPLSSGKTAALPTDAAVVLLTGSTGNLGAQLLESLLQDPKVKTVYTLDRPATTGCLANRQAKRFTDKGLDVNLLRSSRLVRLEGEASHKYLGLKPAVYEELRNSVTTIIHNAWKLDFNLGLASFEPNVQGTRNLIDMARSSPYGSSIKILFTSSISSAFSWDKTLGSYPEEVVEDPKYAVGNGYGESKYVSERILAQSGVQATAFRIGQITGGLPNGAWATTDWVPILIKSSIRLGSVPDAVGFTSWVPMHSVAQTILDIAFSQSPVPPALNIVHPRPVTWNAVIGAINAALVEEGIIGSKLPVVDFATWFSQLEKHSKNASEDSLRDIPAIKLLDFFRGTVQMDQAIRAKGLQDVEVGGLPSFATDKIHTGKARNFSVTLPETIDFHLEHNPSQPLFVFSEDGKADVTNITHLEFGRATDRVAHYIRPGRAGPDGEVVAVVALSDTLLYHAITLGVMRAGLVPYLMSPRNTAAAIIKMMRDVSCHRLLTTQETLKPLLDEIKAELSKDQMPYPLSIEEVPPFLTIFPVLGQEASADSFEHYPKASRPSLDDPALYLHSSGSTGLPKTIKQTLRTLAHWATFNLVKGSRNHSPPLTVGSMVLPPFHTLAIGVHLLVGLYSAVPLAIYPPTATTSGSLPVTPTHSNILDHLTRTRSNCLIILPALLQMWAEDQNALKILSTLEFVAFSGGGLPSALGDLLVDAGVHLISIYGGTEFGPVSRVFRRNGDERDWQYIEFTDAVKIRWDPQGDGIFEAQYMTTDLHQPSVENLPDVKGYATSDLWIQHPTKSHLWRIIARKDDVIIHTSGEKTVPAPMENILMSSPHITTAIMFGRDRDQTGVIIELKPESSIDPRNEKALAGVRNMLWPVVEEANKAGPAFSRIFKEMILLTSPEKPLPRAGKGTVMRKAALALYEDEIDEIYKKVLATTQVEAVIPPESWAMHDAVAWLKGQVEDIHSGKQFNTSDDLFAQGMDSLSATILRRRIIGALQASNARDAANVVTQTTIYNYPTIERLSGFISGAIANPASSAAAPNSAEAMELMIKKYSTGLSNLLPTANLPASGAVVLLTGSTGNLGTHLLEGLLHHRQVKVIYTLDRPSGKSVQDRQVEGFTDKGFDVSLLSSSNLVALEGDASQLNLGLNRAVYDELRKSVTVIIHNAWRLDFNLSLASFEPNIRGTRNLIDLARSSPHASSVRFLFTSSIATASSWDSSLGPYPEEVVTDSRYAIGNGYGEGKYVMERARESILARSGLQATSFRIGQITGGRPSGSWATSDWVPILVKSSLHLGTLPSAVGLAPWLPMHAVAQTLLDIAFSLQSPPPALNIVHPRPVSWDYIMSAIARALVVEEGITSNKLPFDDFQSWFLHLETRSANASEKDIKEMPAIKLLEFFRGFIQADLAMQKQSASQAETGGLAALSTVKIQALSDTMRNLPPLDDTDAQRWVHYWKSTIDFHVKHNPSHPVFVFSEDGKADVTNITYLEFGRATDRVAHHVRPGRAGPDGEVVAVVALSDTLLYHAITLGIMRAGLVPYPMSPRNTAAAIIKMMKDVSCHRLLTTQETLRPLLDEIKAKLSKDQTSYPLSIEEVPPFSAIFPKLGQEAPTDSFESYPKGPRPPLDDPAIYLHSSGSTGLPKTIKQTLRTLVHWASFNFMREFRDHSPQLTVGSMVLPPFHTLAVGVHLLVGLYSVTPLALYPPTATAPGSLPITPTPSNILDHLARTKSNCLVILPALLQMYAEDQNALKVLSNLVFVAYSGGGLPSALGDLLVDAGVYLVSIYGGTEFGPVSHVFRRKGDERDWQYIEFADSVKIRWDPQGDGTFEAQYLTTDLHQPSVENLPDVKGYATSDLWIRHPTKSHLWRIVGRKDDVIVHTSGEKTVPAPMENILMSSPYIMAAIMFGRDRDQTGVLVELKPEFAIDPKNEKALAAVRNMLWPVVEDANKVGPAFSRIFKEMILISSPEKPLPRAGKGTVMRKAALALYEEEIDEIYKKVLATTQVESVVPPASWAKDDAVTWLIGQVEDIHAGKPFNASDDLFAQGMDSLSATILRRRIIGALQASDARNAANLVTQTTIYTYPTIERLAGFLSGVIADPARFATASSSTDAIESMIKKYSTGLSKAISTTNPPDGGAVVLLTGSTGNLGAQLLESLLQHPQVKIVFTLDRPSSSKSIQDRQAERFADKGFDVALLSSPRLVSLEGDASQDNLGLEGVVYDQLRNSLTIIIHNAWRLDFNLSLSSFEPNVRGTRNLIDLARSSPHASSVRFLFTSSIATASSWDSSLGPYPEEVVTDSRYAIGNGYGEGKYVSERILAQSGLQATSFRIGQITGGQPNGSWATSDWVPILVKSSLHLGALPSAVGLASWLPMHAVAQTLLDIAFSVQSPPPALNVVHPRPVSWNYIMSAIAQALAQEGITSQKLPFDDFQSWFFQLETRSASTSEKDVKELPAIKLLEFFRGFMQADLAMQKQGVNQAETGGLATLSTAKVQTLSDTMKNLPPLDDSDAHKWIQYWKSVGFLSTSA</sequence>
<feature type="domain" description="Polyketide synthase-like phosphopantetheine-binding" evidence="4">
    <location>
        <begin position="2688"/>
        <end position="2768"/>
    </location>
</feature>
<feature type="domain" description="Polyketide synthase-like phosphopantetheine-binding" evidence="4">
    <location>
        <begin position="1625"/>
        <end position="1705"/>
    </location>
</feature>
<accession>A0A409W4Q5</accession>
<dbReference type="Pfam" id="PF07993">
    <property type="entry name" value="NAD_binding_4"/>
    <property type="match status" value="3"/>
</dbReference>
<evidence type="ECO:0000256" key="2">
    <source>
        <dbReference type="ARBA" id="ARBA00022553"/>
    </source>
</evidence>
<dbReference type="GO" id="GO:0031177">
    <property type="term" value="F:phosphopantetheine binding"/>
    <property type="evidence" value="ECO:0007669"/>
    <property type="project" value="InterPro"/>
</dbReference>
<dbReference type="PANTHER" id="PTHR43439:SF2">
    <property type="entry name" value="ENZYME, PUTATIVE (JCVI)-RELATED"/>
    <property type="match status" value="1"/>
</dbReference>
<dbReference type="SUPFAM" id="SSF56801">
    <property type="entry name" value="Acetyl-CoA synthetase-like"/>
    <property type="match status" value="3"/>
</dbReference>